<dbReference type="InterPro" id="IPR052345">
    <property type="entry name" value="Rad_response_metalloprotease"/>
</dbReference>
<dbReference type="PANTHER" id="PTHR43236:SF1">
    <property type="entry name" value="BLL7220 PROTEIN"/>
    <property type="match status" value="1"/>
</dbReference>
<dbReference type="RefSeq" id="WP_176332554.1">
    <property type="nucleotide sequence ID" value="NZ_CP147248.1"/>
</dbReference>
<sequence length="393" mass="46131">MSVQHQFNGQRLKEARMYRGMTLEELKEKIGVSKQMISKYEQNISAPTPEILFSLLQALRFPKEFFYSSNKQNFAYGNSYFRSLLSTSKKDKQYQLSRVENIVSLRSFLEETVEFPEFELPDLSDIESLEEKAGLLRNLWNLGEAPIENAVELLESKGFVISDLTFSSEKIDAFSQRVTMEFQNGVKNYYVIVLGSNKKSFYRRQFDVIHELAHFIQHEDIDNIEDENNDVYKKIEREADSLAGYFLLPKKAFSIDVSKDPLNLNHYRELKVKWKVSIASMIYRAKQLEIITQDEFVRLYKNLSKRGWRKVEPLDEIMPIAMPEAFEEALELLFEEKIYTPKSFVEEYSNISGKYLTYQEIEELLCLDDGFFSKYQQSNTKIVTLKRSYVDPI</sequence>
<organism evidence="3 4">
    <name type="scientific">Candidatus Enterococcus lemimoniae</name>
    <dbReference type="NCBI Taxonomy" id="1834167"/>
    <lineage>
        <taxon>Bacteria</taxon>
        <taxon>Bacillati</taxon>
        <taxon>Bacillota</taxon>
        <taxon>Bacilli</taxon>
        <taxon>Lactobacillales</taxon>
        <taxon>Enterococcaceae</taxon>
        <taxon>Enterococcus</taxon>
    </lineage>
</organism>
<dbReference type="Gene3D" id="1.10.10.2910">
    <property type="match status" value="1"/>
</dbReference>
<keyword evidence="4" id="KW-1185">Reference proteome</keyword>
<dbReference type="PROSITE" id="PS50943">
    <property type="entry name" value="HTH_CROC1"/>
    <property type="match status" value="1"/>
</dbReference>
<dbReference type="Proteomes" id="UP000195080">
    <property type="component" value="Chromosome"/>
</dbReference>
<dbReference type="PANTHER" id="PTHR43236">
    <property type="entry name" value="ANTITOXIN HIGA1"/>
    <property type="match status" value="1"/>
</dbReference>
<feature type="domain" description="HTH cro/C1-type" evidence="2">
    <location>
        <begin position="12"/>
        <end position="66"/>
    </location>
</feature>
<dbReference type="Pfam" id="PF01381">
    <property type="entry name" value="HTH_3"/>
    <property type="match status" value="1"/>
</dbReference>
<dbReference type="SMART" id="SM00530">
    <property type="entry name" value="HTH_XRE"/>
    <property type="match status" value="1"/>
</dbReference>
<accession>A0ABZ2T393</accession>
<dbReference type="Gene3D" id="1.10.260.40">
    <property type="entry name" value="lambda repressor-like DNA-binding domains"/>
    <property type="match status" value="1"/>
</dbReference>
<proteinExistence type="inferred from homology"/>
<evidence type="ECO:0000256" key="1">
    <source>
        <dbReference type="ARBA" id="ARBA00007227"/>
    </source>
</evidence>
<evidence type="ECO:0000259" key="2">
    <source>
        <dbReference type="PROSITE" id="PS50943"/>
    </source>
</evidence>
<dbReference type="Pfam" id="PF06114">
    <property type="entry name" value="Peptidase_M78"/>
    <property type="match status" value="1"/>
</dbReference>
<dbReference type="InterPro" id="IPR010359">
    <property type="entry name" value="IrrE_HExxH"/>
</dbReference>
<dbReference type="InterPro" id="IPR010982">
    <property type="entry name" value="Lambda_DNA-bd_dom_sf"/>
</dbReference>
<evidence type="ECO:0000313" key="4">
    <source>
        <dbReference type="Proteomes" id="UP000195080"/>
    </source>
</evidence>
<reference evidence="4" key="1">
    <citation type="submission" date="2017-05" db="EMBL/GenBank/DDBJ databases">
        <title>The Genome Sequence of EEnterococcus faecalis 9F2_4866.</title>
        <authorList>
            <consortium name="The Broad Institute Genomics Platform"/>
            <consortium name="The Broad Institute Genomic Center for Infectious Diseases"/>
            <person name="Earl A."/>
            <person name="Manson A."/>
            <person name="Schwartman J."/>
            <person name="Gilmore M."/>
            <person name="Abouelleil A."/>
            <person name="Cao P."/>
            <person name="Chapman S."/>
            <person name="Cusick C."/>
            <person name="Shea T."/>
            <person name="Young S."/>
            <person name="Neafsey D."/>
            <person name="Nusbaum C."/>
            <person name="Birren B."/>
        </authorList>
    </citation>
    <scope>NUCLEOTIDE SEQUENCE [LARGE SCALE GENOMIC DNA]</scope>
    <source>
        <strain evidence="4">12C11_DIV0727</strain>
    </source>
</reference>
<evidence type="ECO:0000313" key="3">
    <source>
        <dbReference type="EMBL" id="WYJ85853.1"/>
    </source>
</evidence>
<comment type="similarity">
    <text evidence="1">Belongs to the short-chain fatty acyl-CoA assimilation regulator (ScfR) family.</text>
</comment>
<name>A0ABZ2T393_9ENTE</name>
<dbReference type="CDD" id="cd00093">
    <property type="entry name" value="HTH_XRE"/>
    <property type="match status" value="1"/>
</dbReference>
<protein>
    <recommendedName>
        <fullName evidence="2">HTH cro/C1-type domain-containing protein</fullName>
    </recommendedName>
</protein>
<gene>
    <name evidence="3" type="ORF">A5866_000930</name>
</gene>
<dbReference type="InterPro" id="IPR001387">
    <property type="entry name" value="Cro/C1-type_HTH"/>
</dbReference>
<dbReference type="EMBL" id="CP147248">
    <property type="protein sequence ID" value="WYJ85853.1"/>
    <property type="molecule type" value="Genomic_DNA"/>
</dbReference>
<reference evidence="3 4" key="2">
    <citation type="submission" date="2024-03" db="EMBL/GenBank/DDBJ databases">
        <title>The Genome Sequence of Enterococcus sp. DIV0727d.</title>
        <authorList>
            <consortium name="The Broad Institute Genomics Platform"/>
            <consortium name="The Broad Institute Microbial Omics Core"/>
            <consortium name="The Broad Institute Genomic Center for Infectious Diseases"/>
            <person name="Earl A."/>
            <person name="Manson A."/>
            <person name="Gilmore M."/>
            <person name="Schwartman J."/>
            <person name="Shea T."/>
            <person name="Abouelleil A."/>
            <person name="Cao P."/>
            <person name="Chapman S."/>
            <person name="Cusick C."/>
            <person name="Young S."/>
            <person name="Neafsey D."/>
            <person name="Nusbaum C."/>
            <person name="Birren B."/>
        </authorList>
    </citation>
    <scope>NUCLEOTIDE SEQUENCE [LARGE SCALE GENOMIC DNA]</scope>
    <source>
        <strain evidence="3 4">12C11_DIV0727</strain>
    </source>
</reference>
<dbReference type="SUPFAM" id="SSF47413">
    <property type="entry name" value="lambda repressor-like DNA-binding domains"/>
    <property type="match status" value="1"/>
</dbReference>